<comment type="caution">
    <text evidence="5">The sequence shown here is derived from an EMBL/GenBank/DDBJ whole genome shotgun (WGS) entry which is preliminary data.</text>
</comment>
<organism evidence="5 6">
    <name type="scientific">Clavibacter lycopersici</name>
    <dbReference type="NCBI Taxonomy" id="2301718"/>
    <lineage>
        <taxon>Bacteria</taxon>
        <taxon>Bacillati</taxon>
        <taxon>Actinomycetota</taxon>
        <taxon>Actinomycetes</taxon>
        <taxon>Micrococcales</taxon>
        <taxon>Microbacteriaceae</taxon>
        <taxon>Clavibacter</taxon>
    </lineage>
</organism>
<dbReference type="InterPro" id="IPR046544">
    <property type="entry name" value="GH146_SB_dom"/>
</dbReference>
<feature type="domain" description="DUF4986" evidence="2">
    <location>
        <begin position="628"/>
        <end position="708"/>
    </location>
</feature>
<gene>
    <name evidence="5" type="ORF">DZG00_07285</name>
</gene>
<dbReference type="GO" id="GO:0005975">
    <property type="term" value="P:carbohydrate metabolic process"/>
    <property type="evidence" value="ECO:0007669"/>
    <property type="project" value="InterPro"/>
</dbReference>
<dbReference type="Pfam" id="PF16375">
    <property type="entry name" value="DUF4986"/>
    <property type="match status" value="1"/>
</dbReference>
<evidence type="ECO:0000259" key="1">
    <source>
        <dbReference type="Pfam" id="PF07944"/>
    </source>
</evidence>
<dbReference type="PANTHER" id="PTHR31151">
    <property type="entry name" value="PROLINE-TRNA LIGASE (DUF1680)"/>
    <property type="match status" value="1"/>
</dbReference>
<feature type="domain" description="Non-reducing end beta-L-arabinofuranosidase-like GH127 catalytic" evidence="1">
    <location>
        <begin position="113"/>
        <end position="497"/>
    </location>
</feature>
<evidence type="ECO:0000259" key="4">
    <source>
        <dbReference type="Pfam" id="PF20736"/>
    </source>
</evidence>
<dbReference type="AlphaFoldDB" id="A0A399T6D4"/>
<accession>A0A399T6D4</accession>
<dbReference type="Pfam" id="PF20736">
    <property type="entry name" value="Glyco_hydro127M"/>
    <property type="match status" value="1"/>
</dbReference>
<dbReference type="InterPro" id="IPR008928">
    <property type="entry name" value="6-hairpin_glycosidase_sf"/>
</dbReference>
<dbReference type="InterPro" id="IPR012878">
    <property type="entry name" value="Beta-AFase-like_GH127_cat"/>
</dbReference>
<dbReference type="Pfam" id="PF07944">
    <property type="entry name" value="Beta-AFase-like_GH127_cat"/>
    <property type="match status" value="1"/>
</dbReference>
<feature type="domain" description="Non-reducing end beta-L-arabinofuranosidase-like GH127 middle" evidence="4">
    <location>
        <begin position="508"/>
        <end position="600"/>
    </location>
</feature>
<dbReference type="PANTHER" id="PTHR31151:SF0">
    <property type="entry name" value="PROLINE-TRNA LIGASE (DUF1680)"/>
    <property type="match status" value="1"/>
</dbReference>
<protein>
    <submittedName>
        <fullName evidence="5">Uncharacterized protein</fullName>
    </submittedName>
</protein>
<dbReference type="InterPro" id="IPR049046">
    <property type="entry name" value="Beta-AFase-like_GH127_middle"/>
</dbReference>
<keyword evidence="6" id="KW-1185">Reference proteome</keyword>
<dbReference type="SUPFAM" id="SSF48208">
    <property type="entry name" value="Six-hairpin glycosidases"/>
    <property type="match status" value="1"/>
</dbReference>
<dbReference type="InterPro" id="IPR032275">
    <property type="entry name" value="DUF4986"/>
</dbReference>
<feature type="domain" description="Glycoside hydrolase GH146 substrate-binding" evidence="3">
    <location>
        <begin position="732"/>
        <end position="796"/>
    </location>
</feature>
<name>A0A399T6D4_9MICO</name>
<proteinExistence type="predicted"/>
<dbReference type="Pfam" id="PF20620">
    <property type="entry name" value="DUF6805"/>
    <property type="match status" value="1"/>
</dbReference>
<sequence length="876" mass="94028">MSARPVIMRVAAAPSLVVVRFIALLVSVTCRPRGARPEGRTRRHGAFYIVVLDYVHRCTARQGHACCPSRAGRSGHGTAAAPAPREPRIPMTALPAAAHAAVIAAVQGFPLSAVRLGDGPLRHAQLTDVEYVLRMDPDRLLAPYLREAGLDSPVPSYGSWESIGLDGHIGGHHLSALAQLHAATGDPRLLPRLEHMLDVLERCQDAAGDGWLGGVPDGREFGRIIAEGRIEADTFDLEGRWVPLYNLHKTLGGLLDAHEHTGSARALRLAEGMADWWLGVSAHLDDDAFEGMLATEHGGMCDAFATLAGITGRADLLAEARRFAQRALVDALAAGRDELDGLDGLHANTQIPKVIGLERLGRMTGDARLLAASDAFWDSVVHRRSVVIGGNSVREHFHPSRDFAPMVLDEQGPETCNSYNMLELARLRFERMGDAAILDQVERTTLGHVLSTQHPEHGGLVYFTSLRPAHHRVYSVAEESMWCCVGTGMENHARYGEQVFAHAGDDALLVDLYVPAELDWAERGIRARIDGDVARDGRVTVAVEADAEAELELRLRRPGWATSMEVEVDGDPVAVVPGAAYASVRRTWSGTTVVTVRLGMEVRAEGLPDGSAWTSFRYGPVALASRDGRDGIAGSLAEDSRMGHVTPAPKVPLERTPVITADDPADAVTLVDRSALAFRLDAWRDGERVQVALEPFAGIHDERHTLVWPTGADPVARVAELRAMDAAGTDDDVVDEVIAGEQQPEVDHGFRGEGTRAGGADGVHWRSATGWFSYELRDPAGTATVVRVRLRREAGEAGEALADGPPAATVGQSIRVGCVEAEADPREPGGEADDDALDVRITDAMRAGSPAGAIAVSVHAVPGGRTRDVLGIQLRR</sequence>
<evidence type="ECO:0000313" key="5">
    <source>
        <dbReference type="EMBL" id="RIJ51846.1"/>
    </source>
</evidence>
<reference evidence="5 6" key="1">
    <citation type="submission" date="2018-08" db="EMBL/GenBank/DDBJ databases">
        <title>Genome Sequence of Clavibacter michiganensis Subspecies type strains, and the Atypical Peach-Colored Strains Isolated from Tomato.</title>
        <authorList>
            <person name="Osdaghi E."/>
            <person name="Portier P."/>
            <person name="Briand M."/>
            <person name="Jacques M.-A."/>
        </authorList>
    </citation>
    <scope>NUCLEOTIDE SEQUENCE [LARGE SCALE GENOMIC DNA]</scope>
    <source>
        <strain evidence="5 6">CFBP 8615</strain>
    </source>
</reference>
<evidence type="ECO:0000313" key="6">
    <source>
        <dbReference type="Proteomes" id="UP000266484"/>
    </source>
</evidence>
<evidence type="ECO:0000259" key="3">
    <source>
        <dbReference type="Pfam" id="PF20620"/>
    </source>
</evidence>
<evidence type="ECO:0000259" key="2">
    <source>
        <dbReference type="Pfam" id="PF16375"/>
    </source>
</evidence>
<dbReference type="Proteomes" id="UP000266484">
    <property type="component" value="Unassembled WGS sequence"/>
</dbReference>
<dbReference type="EMBL" id="QWGT01000078">
    <property type="protein sequence ID" value="RIJ51846.1"/>
    <property type="molecule type" value="Genomic_DNA"/>
</dbReference>